<protein>
    <recommendedName>
        <fullName evidence="1">F-box domain-containing protein</fullName>
    </recommendedName>
</protein>
<dbReference type="EMBL" id="QPFP01000124">
    <property type="protein sequence ID" value="TEB21052.1"/>
    <property type="molecule type" value="Genomic_DNA"/>
</dbReference>
<proteinExistence type="predicted"/>
<gene>
    <name evidence="2" type="ORF">FA13DRAFT_1800406</name>
</gene>
<comment type="caution">
    <text evidence="2">The sequence shown here is derived from an EMBL/GenBank/DDBJ whole genome shotgun (WGS) entry which is preliminary data.</text>
</comment>
<dbReference type="AlphaFoldDB" id="A0A4Y7SH15"/>
<dbReference type="STRING" id="71717.A0A4Y7SH15"/>
<name>A0A4Y7SH15_COPMI</name>
<evidence type="ECO:0000313" key="2">
    <source>
        <dbReference type="EMBL" id="TEB21052.1"/>
    </source>
</evidence>
<dbReference type="SUPFAM" id="SSF81383">
    <property type="entry name" value="F-box domain"/>
    <property type="match status" value="1"/>
</dbReference>
<dbReference type="OrthoDB" id="3365698at2759"/>
<feature type="domain" description="F-box" evidence="1">
    <location>
        <begin position="77"/>
        <end position="129"/>
    </location>
</feature>
<dbReference type="Gene3D" id="1.20.1280.50">
    <property type="match status" value="1"/>
</dbReference>
<dbReference type="InterPro" id="IPR036047">
    <property type="entry name" value="F-box-like_dom_sf"/>
</dbReference>
<keyword evidence="3" id="KW-1185">Reference proteome</keyword>
<organism evidence="2 3">
    <name type="scientific">Coprinellus micaceus</name>
    <name type="common">Glistening ink-cap mushroom</name>
    <name type="synonym">Coprinus micaceus</name>
    <dbReference type="NCBI Taxonomy" id="71717"/>
    <lineage>
        <taxon>Eukaryota</taxon>
        <taxon>Fungi</taxon>
        <taxon>Dikarya</taxon>
        <taxon>Basidiomycota</taxon>
        <taxon>Agaricomycotina</taxon>
        <taxon>Agaricomycetes</taxon>
        <taxon>Agaricomycetidae</taxon>
        <taxon>Agaricales</taxon>
        <taxon>Agaricineae</taxon>
        <taxon>Psathyrellaceae</taxon>
        <taxon>Coprinellus</taxon>
    </lineage>
</organism>
<dbReference type="InterPro" id="IPR001810">
    <property type="entry name" value="F-box_dom"/>
</dbReference>
<accession>A0A4Y7SH15</accession>
<reference evidence="2 3" key="1">
    <citation type="journal article" date="2019" name="Nat. Ecol. Evol.">
        <title>Megaphylogeny resolves global patterns of mushroom evolution.</title>
        <authorList>
            <person name="Varga T."/>
            <person name="Krizsan K."/>
            <person name="Foldi C."/>
            <person name="Dima B."/>
            <person name="Sanchez-Garcia M."/>
            <person name="Sanchez-Ramirez S."/>
            <person name="Szollosi G.J."/>
            <person name="Szarkandi J.G."/>
            <person name="Papp V."/>
            <person name="Albert L."/>
            <person name="Andreopoulos W."/>
            <person name="Angelini C."/>
            <person name="Antonin V."/>
            <person name="Barry K.W."/>
            <person name="Bougher N.L."/>
            <person name="Buchanan P."/>
            <person name="Buyck B."/>
            <person name="Bense V."/>
            <person name="Catcheside P."/>
            <person name="Chovatia M."/>
            <person name="Cooper J."/>
            <person name="Damon W."/>
            <person name="Desjardin D."/>
            <person name="Finy P."/>
            <person name="Geml J."/>
            <person name="Haridas S."/>
            <person name="Hughes K."/>
            <person name="Justo A."/>
            <person name="Karasinski D."/>
            <person name="Kautmanova I."/>
            <person name="Kiss B."/>
            <person name="Kocsube S."/>
            <person name="Kotiranta H."/>
            <person name="LaButti K.M."/>
            <person name="Lechner B.E."/>
            <person name="Liimatainen K."/>
            <person name="Lipzen A."/>
            <person name="Lukacs Z."/>
            <person name="Mihaltcheva S."/>
            <person name="Morgado L.N."/>
            <person name="Niskanen T."/>
            <person name="Noordeloos M.E."/>
            <person name="Ohm R.A."/>
            <person name="Ortiz-Santana B."/>
            <person name="Ovrebo C."/>
            <person name="Racz N."/>
            <person name="Riley R."/>
            <person name="Savchenko A."/>
            <person name="Shiryaev A."/>
            <person name="Soop K."/>
            <person name="Spirin V."/>
            <person name="Szebenyi C."/>
            <person name="Tomsovsky M."/>
            <person name="Tulloss R.E."/>
            <person name="Uehling J."/>
            <person name="Grigoriev I.V."/>
            <person name="Vagvolgyi C."/>
            <person name="Papp T."/>
            <person name="Martin F.M."/>
            <person name="Miettinen O."/>
            <person name="Hibbett D.S."/>
            <person name="Nagy L.G."/>
        </authorList>
    </citation>
    <scope>NUCLEOTIDE SEQUENCE [LARGE SCALE GENOMIC DNA]</scope>
    <source>
        <strain evidence="2 3">FP101781</strain>
    </source>
</reference>
<dbReference type="Pfam" id="PF12937">
    <property type="entry name" value="F-box-like"/>
    <property type="match status" value="1"/>
</dbReference>
<evidence type="ECO:0000313" key="3">
    <source>
        <dbReference type="Proteomes" id="UP000298030"/>
    </source>
</evidence>
<sequence>MPTSTTPAADGAPFPFTQHFGTNYVPTSPELDALKVLIEEEFTVIDGIDAEIAELMSKEETHIQRMGKHWALASPVRRLPDDILLSIFLESVAFQGPCPSPHSVLAISRVCRWWRELALGAPPLWTRIDVLLLG</sequence>
<dbReference type="Proteomes" id="UP000298030">
    <property type="component" value="Unassembled WGS sequence"/>
</dbReference>
<evidence type="ECO:0000259" key="1">
    <source>
        <dbReference type="Pfam" id="PF12937"/>
    </source>
</evidence>